<keyword evidence="1" id="KW-1133">Transmembrane helix</keyword>
<dbReference type="Proteomes" id="UP000271098">
    <property type="component" value="Unassembled WGS sequence"/>
</dbReference>
<reference evidence="4" key="1">
    <citation type="submission" date="2016-06" db="UniProtKB">
        <authorList>
            <consortium name="WormBaseParasite"/>
        </authorList>
    </citation>
    <scope>IDENTIFICATION</scope>
</reference>
<dbReference type="AlphaFoldDB" id="A0A183DY45"/>
<feature type="transmembrane region" description="Helical" evidence="1">
    <location>
        <begin position="267"/>
        <end position="288"/>
    </location>
</feature>
<dbReference type="WBParaSite" id="GPUH_0001365101-mRNA-1">
    <property type="protein sequence ID" value="GPUH_0001365101-mRNA-1"/>
    <property type="gene ID" value="GPUH_0001365101"/>
</dbReference>
<sequence>MSFRRQLRLLLHKEFIGAWRNKLWTLLEVAVPVLISLPLVIIVVQMSSSVKHDEQLYKPFQVTGDWRDVDRLLDNMKSIYSSCGRRNKRSLGLVFPSNFDESEARWVARELESRYQLSNLSIINHTYKLDVQIFANETAMMEALSKDFRESFLCTGFIAGVIFDEYNKSTARLRYTLRIRQTDDLQSQWYIGDDIWGPGGAYEVMEDHFQVNIIPNYWSSGFLSLQYAVESVFLKSIASAKYSGDDLEFSLERLPEPTYFEKAITDFLSFLIIFWQISMMPCILHTVSNIASERRSGMQAIFYFYFFELFAMVLPALFIITILVYAAGIVTFALCASTIFHSAGMAVKGAGFLWLASIGMEIF</sequence>
<keyword evidence="1" id="KW-0812">Transmembrane</keyword>
<keyword evidence="1" id="KW-0472">Membrane</keyword>
<evidence type="ECO:0000313" key="4">
    <source>
        <dbReference type="WBParaSite" id="GPUH_0001365101-mRNA-1"/>
    </source>
</evidence>
<dbReference type="OrthoDB" id="5850263at2759"/>
<feature type="transmembrane region" description="Helical" evidence="1">
    <location>
        <begin position="300"/>
        <end position="325"/>
    </location>
</feature>
<gene>
    <name evidence="2" type="ORF">GPUH_LOCUS13636</name>
</gene>
<reference evidence="2 3" key="2">
    <citation type="submission" date="2018-11" db="EMBL/GenBank/DDBJ databases">
        <authorList>
            <consortium name="Pathogen Informatics"/>
        </authorList>
    </citation>
    <scope>NUCLEOTIDE SEQUENCE [LARGE SCALE GENOMIC DNA]</scope>
</reference>
<evidence type="ECO:0000313" key="2">
    <source>
        <dbReference type="EMBL" id="VDN22695.1"/>
    </source>
</evidence>
<protein>
    <submittedName>
        <fullName evidence="4">SSD domain-containing protein</fullName>
    </submittedName>
</protein>
<name>A0A183DY45_9BILA</name>
<dbReference type="GO" id="GO:0005319">
    <property type="term" value="F:lipid transporter activity"/>
    <property type="evidence" value="ECO:0007669"/>
    <property type="project" value="TreeGrafter"/>
</dbReference>
<feature type="transmembrane region" description="Helical" evidence="1">
    <location>
        <begin position="21"/>
        <end position="44"/>
    </location>
</feature>
<organism evidence="4">
    <name type="scientific">Gongylonema pulchrum</name>
    <dbReference type="NCBI Taxonomy" id="637853"/>
    <lineage>
        <taxon>Eukaryota</taxon>
        <taxon>Metazoa</taxon>
        <taxon>Ecdysozoa</taxon>
        <taxon>Nematoda</taxon>
        <taxon>Chromadorea</taxon>
        <taxon>Rhabditida</taxon>
        <taxon>Spirurina</taxon>
        <taxon>Spiruromorpha</taxon>
        <taxon>Spiruroidea</taxon>
        <taxon>Gongylonematidae</taxon>
        <taxon>Gongylonema</taxon>
    </lineage>
</organism>
<evidence type="ECO:0000256" key="1">
    <source>
        <dbReference type="SAM" id="Phobius"/>
    </source>
</evidence>
<accession>A0A183DY45</accession>
<dbReference type="PANTHER" id="PTHR19229">
    <property type="entry name" value="ATP-BINDING CASSETTE TRANSPORTER SUBFAMILY A ABCA"/>
    <property type="match status" value="1"/>
</dbReference>
<proteinExistence type="predicted"/>
<dbReference type="EMBL" id="UYRT01080412">
    <property type="protein sequence ID" value="VDN22695.1"/>
    <property type="molecule type" value="Genomic_DNA"/>
</dbReference>
<dbReference type="GO" id="GO:0016020">
    <property type="term" value="C:membrane"/>
    <property type="evidence" value="ECO:0007669"/>
    <property type="project" value="InterPro"/>
</dbReference>
<dbReference type="PANTHER" id="PTHR19229:SF271">
    <property type="entry name" value="ABC TRANSPORTER CED-7"/>
    <property type="match status" value="1"/>
</dbReference>
<evidence type="ECO:0000313" key="3">
    <source>
        <dbReference type="Proteomes" id="UP000271098"/>
    </source>
</evidence>
<feature type="transmembrane region" description="Helical" evidence="1">
    <location>
        <begin position="331"/>
        <end position="356"/>
    </location>
</feature>
<dbReference type="InterPro" id="IPR026082">
    <property type="entry name" value="ABCA"/>
</dbReference>
<keyword evidence="3" id="KW-1185">Reference proteome</keyword>
<dbReference type="GO" id="GO:0140359">
    <property type="term" value="F:ABC-type transporter activity"/>
    <property type="evidence" value="ECO:0007669"/>
    <property type="project" value="InterPro"/>
</dbReference>